<keyword evidence="2" id="KW-1185">Reference proteome</keyword>
<sequence>MKVTNKGRTTPRQKCNHCEEDFVGLISRLKEHLLKCTKLPKSIKVSLNIQGPGPMSVEKSDVDNILAKFFYSAEAVQHYVKNLHPFYISPNRRNLANNLLDAEYQVE</sequence>
<organism evidence="1 2">
    <name type="scientific">Gigaspora margarita</name>
    <dbReference type="NCBI Taxonomy" id="4874"/>
    <lineage>
        <taxon>Eukaryota</taxon>
        <taxon>Fungi</taxon>
        <taxon>Fungi incertae sedis</taxon>
        <taxon>Mucoromycota</taxon>
        <taxon>Glomeromycotina</taxon>
        <taxon>Glomeromycetes</taxon>
        <taxon>Diversisporales</taxon>
        <taxon>Gigasporaceae</taxon>
        <taxon>Gigaspora</taxon>
    </lineage>
</organism>
<gene>
    <name evidence="1" type="ORF">GMARGA_LOCUS22817</name>
</gene>
<protein>
    <submittedName>
        <fullName evidence="1">44920_t:CDS:1</fullName>
    </submittedName>
</protein>
<reference evidence="1 2" key="1">
    <citation type="submission" date="2021-06" db="EMBL/GenBank/DDBJ databases">
        <authorList>
            <person name="Kallberg Y."/>
            <person name="Tangrot J."/>
            <person name="Rosling A."/>
        </authorList>
    </citation>
    <scope>NUCLEOTIDE SEQUENCE [LARGE SCALE GENOMIC DNA]</scope>
    <source>
        <strain evidence="1 2">120-4 pot B 10/14</strain>
    </source>
</reference>
<name>A0ABN7VUT4_GIGMA</name>
<proteinExistence type="predicted"/>
<comment type="caution">
    <text evidence="1">The sequence shown here is derived from an EMBL/GenBank/DDBJ whole genome shotgun (WGS) entry which is preliminary data.</text>
</comment>
<accession>A0ABN7VUT4</accession>
<dbReference type="Proteomes" id="UP000789901">
    <property type="component" value="Unassembled WGS sequence"/>
</dbReference>
<evidence type="ECO:0000313" key="2">
    <source>
        <dbReference type="Proteomes" id="UP000789901"/>
    </source>
</evidence>
<evidence type="ECO:0000313" key="1">
    <source>
        <dbReference type="EMBL" id="CAG8799574.1"/>
    </source>
</evidence>
<dbReference type="EMBL" id="CAJVQB010022428">
    <property type="protein sequence ID" value="CAG8799574.1"/>
    <property type="molecule type" value="Genomic_DNA"/>
</dbReference>